<dbReference type="PROSITE" id="PS50157">
    <property type="entry name" value="ZINC_FINGER_C2H2_2"/>
    <property type="match status" value="1"/>
</dbReference>
<protein>
    <recommendedName>
        <fullName evidence="2">C2H2-type domain-containing protein</fullName>
    </recommendedName>
</protein>
<evidence type="ECO:0000313" key="3">
    <source>
        <dbReference type="EMBL" id="KAK6753014.1"/>
    </source>
</evidence>
<dbReference type="Gene3D" id="3.30.160.60">
    <property type="entry name" value="Classic Zinc Finger"/>
    <property type="match status" value="1"/>
</dbReference>
<dbReference type="InterPro" id="IPR013087">
    <property type="entry name" value="Znf_C2H2_type"/>
</dbReference>
<comment type="caution">
    <text evidence="3">The sequence shown here is derived from an EMBL/GenBank/DDBJ whole genome shotgun (WGS) entry which is preliminary data.</text>
</comment>
<reference evidence="3 4" key="1">
    <citation type="submission" date="2023-08" db="EMBL/GenBank/DDBJ databases">
        <title>A Necator americanus chromosomal reference genome.</title>
        <authorList>
            <person name="Ilik V."/>
            <person name="Petrzelkova K.J."/>
            <person name="Pardy F."/>
            <person name="Fuh T."/>
            <person name="Niatou-Singa F.S."/>
            <person name="Gouil Q."/>
            <person name="Baker L."/>
            <person name="Ritchie M.E."/>
            <person name="Jex A.R."/>
            <person name="Gazzola D."/>
            <person name="Li H."/>
            <person name="Toshio Fujiwara R."/>
            <person name="Zhan B."/>
            <person name="Aroian R.V."/>
            <person name="Pafco B."/>
            <person name="Schwarz E.M."/>
        </authorList>
    </citation>
    <scope>NUCLEOTIDE SEQUENCE [LARGE SCALE GENOMIC DNA]</scope>
    <source>
        <strain evidence="3 4">Aroian</strain>
        <tissue evidence="3">Whole animal</tissue>
    </source>
</reference>
<gene>
    <name evidence="3" type="primary">Necator_chrV.g17342</name>
    <name evidence="3" type="ORF">RB195_012553</name>
</gene>
<dbReference type="Proteomes" id="UP001303046">
    <property type="component" value="Unassembled WGS sequence"/>
</dbReference>
<evidence type="ECO:0000259" key="2">
    <source>
        <dbReference type="PROSITE" id="PS50157"/>
    </source>
</evidence>
<dbReference type="EMBL" id="JAVFWL010000005">
    <property type="protein sequence ID" value="KAK6753014.1"/>
    <property type="molecule type" value="Genomic_DNA"/>
</dbReference>
<keyword evidence="4" id="KW-1185">Reference proteome</keyword>
<dbReference type="SMART" id="SM00355">
    <property type="entry name" value="ZnF_C2H2"/>
    <property type="match status" value="2"/>
</dbReference>
<evidence type="ECO:0000256" key="1">
    <source>
        <dbReference type="PROSITE-ProRule" id="PRU00042"/>
    </source>
</evidence>
<keyword evidence="1" id="KW-0479">Metal-binding</keyword>
<proteinExistence type="predicted"/>
<feature type="domain" description="C2H2-type" evidence="2">
    <location>
        <begin position="196"/>
        <end position="224"/>
    </location>
</feature>
<evidence type="ECO:0000313" key="4">
    <source>
        <dbReference type="Proteomes" id="UP001303046"/>
    </source>
</evidence>
<organism evidence="3 4">
    <name type="scientific">Necator americanus</name>
    <name type="common">Human hookworm</name>
    <dbReference type="NCBI Taxonomy" id="51031"/>
    <lineage>
        <taxon>Eukaryota</taxon>
        <taxon>Metazoa</taxon>
        <taxon>Ecdysozoa</taxon>
        <taxon>Nematoda</taxon>
        <taxon>Chromadorea</taxon>
        <taxon>Rhabditida</taxon>
        <taxon>Rhabditina</taxon>
        <taxon>Rhabditomorpha</taxon>
        <taxon>Strongyloidea</taxon>
        <taxon>Ancylostomatidae</taxon>
        <taxon>Bunostominae</taxon>
        <taxon>Necator</taxon>
    </lineage>
</organism>
<keyword evidence="1" id="KW-0862">Zinc</keyword>
<keyword evidence="1" id="KW-0863">Zinc-finger</keyword>
<sequence>MEVATPFTKRTLSLRTTYRSVEKSAICGKKHGEPLLILKDPPHIGHRYAVVKLYQGLDEVVFQRLLSGLGLEVIYTNDAPSSSLSTTTEEPNESSCTVNYFDEAHMGLQQLFDPILLEYAALLSFIEANVNVELNKSAIETAAPKVTVQCKVGRPIVLNMDTSERETVTCMLCQEEVPRDRTSLKAHVQSHSGKRYGCSRCKYHTDRKFDFTRHIRRRHEGEPDPSDGGNRPHWMTMVRSCFPSYGDFAKLRTIRQQKTSASSCAQMRTHINSAEQQDLREKDSSVNCSPVVC</sequence>
<accession>A0ABR1DRG1</accession>
<name>A0ABR1DRG1_NECAM</name>